<sequence length="330" mass="37583">MHLMEWCCRTSARRRARGMARSFLVLLTCVGSAHSFGHVRRRNDSGNPDLVAPIAGSTHSLGQVRHDDRGNPDAVAVVAGRMDGRRASALHQCWNGVDTKDRDVCVGTERLLFLHIPKNAGSAIEEAAIKEGVKWGKYMFEGCDLGEGNCHANWHEPPALMGAVNIYSEAKVFCVIRNPYTRMVSEYKYIYDNPEFRWENYGLIEAEGCTSSGLNLWLDRILRKYLAGDTYEQLCHMLPQPFYIYGPPDSWGQQCQYCHEILRVEEFPGAFNSLMERYDYNIRLDPKPVNVGGCKDLSEQDIDSANIALIQEVYFWDFRMLNYSIYVQDA</sequence>
<evidence type="ECO:0000313" key="2">
    <source>
        <dbReference type="EMBL" id="CAD9104718.1"/>
    </source>
</evidence>
<reference evidence="2" key="1">
    <citation type="submission" date="2021-01" db="EMBL/GenBank/DDBJ databases">
        <authorList>
            <person name="Corre E."/>
            <person name="Pelletier E."/>
            <person name="Niang G."/>
            <person name="Scheremetjew M."/>
            <person name="Finn R."/>
            <person name="Kale V."/>
            <person name="Holt S."/>
            <person name="Cochrane G."/>
            <person name="Meng A."/>
            <person name="Brown T."/>
            <person name="Cohen L."/>
        </authorList>
    </citation>
    <scope>NUCLEOTIDE SEQUENCE</scope>
    <source>
        <strain evidence="2">OF101</strain>
    </source>
</reference>
<name>A0A7S1PUL9_ALECA</name>
<dbReference type="InterPro" id="IPR027417">
    <property type="entry name" value="P-loop_NTPase"/>
</dbReference>
<dbReference type="SUPFAM" id="SSF52540">
    <property type="entry name" value="P-loop containing nucleoside triphosphate hydrolases"/>
    <property type="match status" value="1"/>
</dbReference>
<dbReference type="InterPro" id="IPR005331">
    <property type="entry name" value="Sulfotransferase"/>
</dbReference>
<gene>
    <name evidence="2" type="ORF">ACAT0790_LOCUS9193</name>
</gene>
<dbReference type="EMBL" id="HBGE01015527">
    <property type="protein sequence ID" value="CAD9104718.1"/>
    <property type="molecule type" value="Transcribed_RNA"/>
</dbReference>
<proteinExistence type="predicted"/>
<dbReference type="Pfam" id="PF03567">
    <property type="entry name" value="Sulfotransfer_2"/>
    <property type="match status" value="1"/>
</dbReference>
<dbReference type="GO" id="GO:0008146">
    <property type="term" value="F:sulfotransferase activity"/>
    <property type="evidence" value="ECO:0007669"/>
    <property type="project" value="InterPro"/>
</dbReference>
<dbReference type="Gene3D" id="3.40.50.300">
    <property type="entry name" value="P-loop containing nucleotide triphosphate hydrolases"/>
    <property type="match status" value="1"/>
</dbReference>
<dbReference type="GO" id="GO:0016020">
    <property type="term" value="C:membrane"/>
    <property type="evidence" value="ECO:0007669"/>
    <property type="project" value="InterPro"/>
</dbReference>
<organism evidence="2">
    <name type="scientific">Alexandrium catenella</name>
    <name type="common">Red tide dinoflagellate</name>
    <name type="synonym">Gonyaulax catenella</name>
    <dbReference type="NCBI Taxonomy" id="2925"/>
    <lineage>
        <taxon>Eukaryota</taxon>
        <taxon>Sar</taxon>
        <taxon>Alveolata</taxon>
        <taxon>Dinophyceae</taxon>
        <taxon>Gonyaulacales</taxon>
        <taxon>Pyrocystaceae</taxon>
        <taxon>Alexandrium</taxon>
    </lineage>
</organism>
<evidence type="ECO:0000256" key="1">
    <source>
        <dbReference type="SAM" id="SignalP"/>
    </source>
</evidence>
<keyword evidence="1" id="KW-0732">Signal</keyword>
<protein>
    <recommendedName>
        <fullName evidence="3">Sulfotransferase</fullName>
    </recommendedName>
</protein>
<dbReference type="AlphaFoldDB" id="A0A7S1PUL9"/>
<accession>A0A7S1PUL9</accession>
<feature type="signal peptide" evidence="1">
    <location>
        <begin position="1"/>
        <end position="35"/>
    </location>
</feature>
<feature type="chain" id="PRO_5030808263" description="Sulfotransferase" evidence="1">
    <location>
        <begin position="36"/>
        <end position="330"/>
    </location>
</feature>
<evidence type="ECO:0008006" key="3">
    <source>
        <dbReference type="Google" id="ProtNLM"/>
    </source>
</evidence>